<reference evidence="3" key="2">
    <citation type="submission" date="2015-01" db="EMBL/GenBank/DDBJ databases">
        <title>Evolutionary Origins and Diversification of the Mycorrhizal Mutualists.</title>
        <authorList>
            <consortium name="DOE Joint Genome Institute"/>
            <consortium name="Mycorrhizal Genomics Consortium"/>
            <person name="Kohler A."/>
            <person name="Kuo A."/>
            <person name="Nagy L.G."/>
            <person name="Floudas D."/>
            <person name="Copeland A."/>
            <person name="Barry K.W."/>
            <person name="Cichocki N."/>
            <person name="Veneault-Fourrey C."/>
            <person name="LaButti K."/>
            <person name="Lindquist E.A."/>
            <person name="Lipzen A."/>
            <person name="Lundell T."/>
            <person name="Morin E."/>
            <person name="Murat C."/>
            <person name="Riley R."/>
            <person name="Ohm R."/>
            <person name="Sun H."/>
            <person name="Tunlid A."/>
            <person name="Henrissat B."/>
            <person name="Grigoriev I.V."/>
            <person name="Hibbett D.S."/>
            <person name="Martin F."/>
        </authorList>
    </citation>
    <scope>NUCLEOTIDE SEQUENCE [LARGE SCALE GENOMIC DNA]</scope>
    <source>
        <strain evidence="3">LaAM-08-1</strain>
    </source>
</reference>
<gene>
    <name evidence="2" type="ORF">K443DRAFT_683720</name>
</gene>
<keyword evidence="3" id="KW-1185">Reference proteome</keyword>
<evidence type="ECO:0000256" key="1">
    <source>
        <dbReference type="SAM" id="MobiDB-lite"/>
    </source>
</evidence>
<organism evidence="2 3">
    <name type="scientific">Laccaria amethystina LaAM-08-1</name>
    <dbReference type="NCBI Taxonomy" id="1095629"/>
    <lineage>
        <taxon>Eukaryota</taxon>
        <taxon>Fungi</taxon>
        <taxon>Dikarya</taxon>
        <taxon>Basidiomycota</taxon>
        <taxon>Agaricomycotina</taxon>
        <taxon>Agaricomycetes</taxon>
        <taxon>Agaricomycetidae</taxon>
        <taxon>Agaricales</taxon>
        <taxon>Agaricineae</taxon>
        <taxon>Hydnangiaceae</taxon>
        <taxon>Laccaria</taxon>
    </lineage>
</organism>
<feature type="compositionally biased region" description="Basic and acidic residues" evidence="1">
    <location>
        <begin position="58"/>
        <end position="72"/>
    </location>
</feature>
<evidence type="ECO:0008006" key="4">
    <source>
        <dbReference type="Google" id="ProtNLM"/>
    </source>
</evidence>
<dbReference type="HOGENOM" id="CLU_568538_0_0_1"/>
<dbReference type="Proteomes" id="UP000054477">
    <property type="component" value="Unassembled WGS sequence"/>
</dbReference>
<dbReference type="AlphaFoldDB" id="A0A0C9WJD1"/>
<dbReference type="STRING" id="1095629.A0A0C9WJD1"/>
<evidence type="ECO:0000313" key="3">
    <source>
        <dbReference type="Proteomes" id="UP000054477"/>
    </source>
</evidence>
<accession>A0A0C9WJD1</accession>
<sequence>MSIQFVLPLSDKARSSSYSSESPTPPLPVPLSSEYFGDALYESPNHSDDESVSEPDGDEGKSDTDKSDSTLEEEHIACQIGHPLQRMQRCGSLDCEIAGCTENDLVILTKGAASSSYSSRTHSTSSVTSARFLAEFVDYDKIVEFLLQSKVNPFQHAGPRNLVVYDPLENPAPISNGSLAQRLLIKCLPRSSKELLVLLEINHPELRQDPWNAAPHILCAVERDEDVYLCMDPLVEFDQPPMRTVANYIDFFRQILEGLTFLHEHRIAGLSCAEPSSYMVDLSSGRTTTSPSTPASELHENPVVYFDRTAFPVRYYFVNFTNAQRVSSRKDSSSSPASPADENSLFSSPFKKDVQECGTMIDNMLINVPQIAPKMKSLIKAMTLGGFSADDARKLFEALCRTLDARVFEQMPGSKNPPPGLPPRAQTVSFLPAPQVEKRRLEKYASR</sequence>
<dbReference type="EMBL" id="KN838791">
    <property type="protein sequence ID" value="KIJ94484.1"/>
    <property type="molecule type" value="Genomic_DNA"/>
</dbReference>
<protein>
    <recommendedName>
        <fullName evidence="4">Protein kinase domain-containing protein</fullName>
    </recommendedName>
</protein>
<feature type="region of interest" description="Disordered" evidence="1">
    <location>
        <begin position="328"/>
        <end position="347"/>
    </location>
</feature>
<feature type="region of interest" description="Disordered" evidence="1">
    <location>
        <begin position="411"/>
        <end position="432"/>
    </location>
</feature>
<evidence type="ECO:0000313" key="2">
    <source>
        <dbReference type="EMBL" id="KIJ94484.1"/>
    </source>
</evidence>
<dbReference type="OrthoDB" id="3260792at2759"/>
<name>A0A0C9WJD1_9AGAR</name>
<proteinExistence type="predicted"/>
<reference evidence="2 3" key="1">
    <citation type="submission" date="2014-04" db="EMBL/GenBank/DDBJ databases">
        <authorList>
            <consortium name="DOE Joint Genome Institute"/>
            <person name="Kuo A."/>
            <person name="Kohler A."/>
            <person name="Nagy L.G."/>
            <person name="Floudas D."/>
            <person name="Copeland A."/>
            <person name="Barry K.W."/>
            <person name="Cichocki N."/>
            <person name="Veneault-Fourrey C."/>
            <person name="LaButti K."/>
            <person name="Lindquist E.A."/>
            <person name="Lipzen A."/>
            <person name="Lundell T."/>
            <person name="Morin E."/>
            <person name="Murat C."/>
            <person name="Sun H."/>
            <person name="Tunlid A."/>
            <person name="Henrissat B."/>
            <person name="Grigoriev I.V."/>
            <person name="Hibbett D.S."/>
            <person name="Martin F."/>
            <person name="Nordberg H.P."/>
            <person name="Cantor M.N."/>
            <person name="Hua S.X."/>
        </authorList>
    </citation>
    <scope>NUCLEOTIDE SEQUENCE [LARGE SCALE GENOMIC DNA]</scope>
    <source>
        <strain evidence="2 3">LaAM-08-1</strain>
    </source>
</reference>
<feature type="region of interest" description="Disordered" evidence="1">
    <location>
        <begin position="1"/>
        <end position="72"/>
    </location>
</feature>